<evidence type="ECO:0000256" key="1">
    <source>
        <dbReference type="SAM" id="Coils"/>
    </source>
</evidence>
<name>A0A9W4SLE8_9GLOM</name>
<dbReference type="OrthoDB" id="2418241at2759"/>
<gene>
    <name evidence="2" type="ORF">FWILDA_LOCUS5817</name>
</gene>
<dbReference type="Proteomes" id="UP001153678">
    <property type="component" value="Unassembled WGS sequence"/>
</dbReference>
<reference evidence="2" key="1">
    <citation type="submission" date="2022-08" db="EMBL/GenBank/DDBJ databases">
        <authorList>
            <person name="Kallberg Y."/>
            <person name="Tangrot J."/>
            <person name="Rosling A."/>
        </authorList>
    </citation>
    <scope>NUCLEOTIDE SEQUENCE</scope>
    <source>
        <strain evidence="2">Wild A</strain>
    </source>
</reference>
<dbReference type="SUPFAM" id="SSF57997">
    <property type="entry name" value="Tropomyosin"/>
    <property type="match status" value="1"/>
</dbReference>
<keyword evidence="3" id="KW-1185">Reference proteome</keyword>
<dbReference type="EMBL" id="CAMKVN010000994">
    <property type="protein sequence ID" value="CAI2172905.1"/>
    <property type="molecule type" value="Genomic_DNA"/>
</dbReference>
<feature type="coiled-coil region" evidence="1">
    <location>
        <begin position="95"/>
        <end position="164"/>
    </location>
</feature>
<proteinExistence type="predicted"/>
<evidence type="ECO:0000313" key="3">
    <source>
        <dbReference type="Proteomes" id="UP001153678"/>
    </source>
</evidence>
<evidence type="ECO:0000313" key="2">
    <source>
        <dbReference type="EMBL" id="CAI2172905.1"/>
    </source>
</evidence>
<dbReference type="Gene3D" id="1.20.5.340">
    <property type="match status" value="1"/>
</dbReference>
<organism evidence="2 3">
    <name type="scientific">Funneliformis geosporum</name>
    <dbReference type="NCBI Taxonomy" id="1117311"/>
    <lineage>
        <taxon>Eukaryota</taxon>
        <taxon>Fungi</taxon>
        <taxon>Fungi incertae sedis</taxon>
        <taxon>Mucoromycota</taxon>
        <taxon>Glomeromycotina</taxon>
        <taxon>Glomeromycetes</taxon>
        <taxon>Glomerales</taxon>
        <taxon>Glomeraceae</taxon>
        <taxon>Funneliformis</taxon>
    </lineage>
</organism>
<keyword evidence="1" id="KW-0175">Coiled coil</keyword>
<comment type="caution">
    <text evidence="2">The sequence shown here is derived from an EMBL/GenBank/DDBJ whole genome shotgun (WGS) entry which is preliminary data.</text>
</comment>
<accession>A0A9W4SLE8</accession>
<dbReference type="AlphaFoldDB" id="A0A9W4SLE8"/>
<protein>
    <submittedName>
        <fullName evidence="2">14373_t:CDS:1</fullName>
    </submittedName>
</protein>
<sequence>MKTTSLVLEVKFHEKILWLIMNTDKEKNYILEILTVKRLENGGERDHVQQKQERESLVVEIKNQINELLDTTTTIVEPKKLDEIKLIFDEIISKLNKLDQKYTKLLEDNEKLKEEVAKLKEDKETLKQKIERMEQELKESKKKSEIMEQELKESKQKSEIIEQRNEIHRRFRDFVGRFLYIIATKLNFESIEGFCLSYRYSQGDKKKNLDEKLSTLLRNVGMKIEEFELLQQFKLKRNEMFHGKKRQNEDEARKMLKEMNFPDDMNYLKDPLNKALMALKTWK</sequence>